<name>J9GHP9_9ZZZZ</name>
<evidence type="ECO:0000313" key="1">
    <source>
        <dbReference type="EMBL" id="EJW98984.1"/>
    </source>
</evidence>
<dbReference type="AlphaFoldDB" id="J9GHP9"/>
<gene>
    <name evidence="1" type="ORF">EVA_12910</name>
</gene>
<comment type="caution">
    <text evidence="1">The sequence shown here is derived from an EMBL/GenBank/DDBJ whole genome shotgun (WGS) entry which is preliminary data.</text>
</comment>
<proteinExistence type="predicted"/>
<reference evidence="1" key="1">
    <citation type="journal article" date="2012" name="PLoS ONE">
        <title>Gene sets for utilization of primary and secondary nutrition supplies in the distal gut of endangered iberian lynx.</title>
        <authorList>
            <person name="Alcaide M."/>
            <person name="Messina E."/>
            <person name="Richter M."/>
            <person name="Bargiela R."/>
            <person name="Peplies J."/>
            <person name="Huws S.A."/>
            <person name="Newbold C.J."/>
            <person name="Golyshin P.N."/>
            <person name="Simon M.A."/>
            <person name="Lopez G."/>
            <person name="Yakimov M.M."/>
            <person name="Ferrer M."/>
        </authorList>
    </citation>
    <scope>NUCLEOTIDE SEQUENCE</scope>
</reference>
<sequence>MKANKYSYERVIQGMYVSGVWDDLTRYDCKSTGSMDEQIKKEFYDDLKVYKTNERVPIRFITRRTLKK</sequence>
<accession>J9GHP9</accession>
<protein>
    <submittedName>
        <fullName evidence="1">Uncharacterized protein</fullName>
    </submittedName>
</protein>
<dbReference type="EMBL" id="AMCI01004017">
    <property type="protein sequence ID" value="EJW98984.1"/>
    <property type="molecule type" value="Genomic_DNA"/>
</dbReference>
<organism evidence="1">
    <name type="scientific">gut metagenome</name>
    <dbReference type="NCBI Taxonomy" id="749906"/>
    <lineage>
        <taxon>unclassified sequences</taxon>
        <taxon>metagenomes</taxon>
        <taxon>organismal metagenomes</taxon>
    </lineage>
</organism>